<gene>
    <name evidence="2" type="ORF">LK09_00020</name>
</gene>
<evidence type="ECO:0000313" key="2">
    <source>
        <dbReference type="EMBL" id="KHK99784.1"/>
    </source>
</evidence>
<reference evidence="2 3" key="1">
    <citation type="submission" date="2014-11" db="EMBL/GenBank/DDBJ databases">
        <title>Genome sequence of Microbacterium mangrovi MUSC 115(T).</title>
        <authorList>
            <person name="Lee L.-H."/>
        </authorList>
    </citation>
    <scope>NUCLEOTIDE SEQUENCE [LARGE SCALE GENOMIC DNA]</scope>
    <source>
        <strain evidence="2 3">MUSC 115</strain>
    </source>
</reference>
<protein>
    <recommendedName>
        <fullName evidence="4">ScyD/ScyE family protein</fullName>
    </recommendedName>
</protein>
<dbReference type="InterPro" id="IPR015943">
    <property type="entry name" value="WD40/YVTN_repeat-like_dom_sf"/>
</dbReference>
<dbReference type="OrthoDB" id="928769at2"/>
<dbReference type="STRING" id="1348253.LK09_00020"/>
<evidence type="ECO:0008006" key="4">
    <source>
        <dbReference type="Google" id="ProtNLM"/>
    </source>
</evidence>
<evidence type="ECO:0000313" key="3">
    <source>
        <dbReference type="Proteomes" id="UP000031030"/>
    </source>
</evidence>
<dbReference type="NCBIfam" id="NF033206">
    <property type="entry name" value="ScyE_fam"/>
    <property type="match status" value="1"/>
</dbReference>
<feature type="signal peptide" evidence="1">
    <location>
        <begin position="1"/>
        <end position="26"/>
    </location>
</feature>
<accession>A0A0B2A9C8</accession>
<dbReference type="Gene3D" id="2.130.10.10">
    <property type="entry name" value="YVTN repeat-like/Quinoprotein amine dehydrogenase"/>
    <property type="match status" value="1"/>
</dbReference>
<organism evidence="2 3">
    <name type="scientific">Microbacterium mangrovi</name>
    <dbReference type="NCBI Taxonomy" id="1348253"/>
    <lineage>
        <taxon>Bacteria</taxon>
        <taxon>Bacillati</taxon>
        <taxon>Actinomycetota</taxon>
        <taxon>Actinomycetes</taxon>
        <taxon>Micrococcales</taxon>
        <taxon>Microbacteriaceae</taxon>
        <taxon>Microbacterium</taxon>
    </lineage>
</organism>
<keyword evidence="1" id="KW-0732">Signal</keyword>
<dbReference type="InterPro" id="IPR048031">
    <property type="entry name" value="ScyD/ScyE-like"/>
</dbReference>
<dbReference type="AlphaFoldDB" id="A0A0B2A9C8"/>
<dbReference type="Proteomes" id="UP000031030">
    <property type="component" value="Unassembled WGS sequence"/>
</dbReference>
<evidence type="ECO:0000256" key="1">
    <source>
        <dbReference type="SAM" id="SignalP"/>
    </source>
</evidence>
<keyword evidence="3" id="KW-1185">Reference proteome</keyword>
<dbReference type="SUPFAM" id="SSF101898">
    <property type="entry name" value="NHL repeat"/>
    <property type="match status" value="1"/>
</dbReference>
<sequence length="362" mass="36565">MHSMRALAVGCAVAGLIIATPAVASAKTGPPTTSDWSDASLAPFNLEVDGTRVLVADGFTGMVGALQPDGTLAPVVTDVPGVAGIATRGKWLAYTSTVSTPPDEQHPEGVNVASGLNIRTPQGTIVYADTHAFEVANNPDAGVTYGPADASCLPDSPFGAHNGLVDSHAYSVASGNGVWYVADAGGNDILKVTDSGQVSLVAVLPRKAFDIPPEAAPAPCLVGTYYSEPVPTDVEVGGDGQLYVTTLTGATEAGIPGLSDLWRINPTTGAITHLAGGFSGATNLALGKNGEIYVAELDGGGISVYRNGVVSPYAALPNALAVETGAGGTVWASTIGLLQQNPVPSRIVSISNGKVKVQAKLP</sequence>
<comment type="caution">
    <text evidence="2">The sequence shown here is derived from an EMBL/GenBank/DDBJ whole genome shotgun (WGS) entry which is preliminary data.</text>
</comment>
<dbReference type="SUPFAM" id="SSF63829">
    <property type="entry name" value="Calcium-dependent phosphotriesterase"/>
    <property type="match status" value="1"/>
</dbReference>
<feature type="chain" id="PRO_5002086117" description="ScyD/ScyE family protein" evidence="1">
    <location>
        <begin position="27"/>
        <end position="362"/>
    </location>
</feature>
<name>A0A0B2A9C8_9MICO</name>
<proteinExistence type="predicted"/>
<dbReference type="EMBL" id="JTDK01000001">
    <property type="protein sequence ID" value="KHK99784.1"/>
    <property type="molecule type" value="Genomic_DNA"/>
</dbReference>